<evidence type="ECO:0000313" key="2">
    <source>
        <dbReference type="EMBL" id="PLW24364.1"/>
    </source>
</evidence>
<accession>A0A2N5TFT1</accession>
<dbReference type="EMBL" id="PGCJ01000691">
    <property type="protein sequence ID" value="PLW24364.1"/>
    <property type="molecule type" value="Genomic_DNA"/>
</dbReference>
<keyword evidence="3" id="KW-1185">Reference proteome</keyword>
<evidence type="ECO:0000256" key="1">
    <source>
        <dbReference type="SAM" id="SignalP"/>
    </source>
</evidence>
<reference evidence="2 3" key="1">
    <citation type="submission" date="2017-11" db="EMBL/GenBank/DDBJ databases">
        <title>De novo assembly and phasing of dikaryotic genomes from two isolates of Puccinia coronata f. sp. avenae, the causal agent of oat crown rust.</title>
        <authorList>
            <person name="Miller M.E."/>
            <person name="Zhang Y."/>
            <person name="Omidvar V."/>
            <person name="Sperschneider J."/>
            <person name="Schwessinger B."/>
            <person name="Raley C."/>
            <person name="Palmer J.M."/>
            <person name="Garnica D."/>
            <person name="Upadhyaya N."/>
            <person name="Rathjen J."/>
            <person name="Taylor J.M."/>
            <person name="Park R.F."/>
            <person name="Dodds P.N."/>
            <person name="Hirsch C.D."/>
            <person name="Kianian S.F."/>
            <person name="Figueroa M."/>
        </authorList>
    </citation>
    <scope>NUCLEOTIDE SEQUENCE [LARGE SCALE GENOMIC DNA]</scope>
    <source>
        <strain evidence="2">12NC29</strain>
    </source>
</reference>
<protein>
    <submittedName>
        <fullName evidence="2">Uncharacterized protein</fullName>
    </submittedName>
</protein>
<sequence>MSPKGLGLVLAAFCFANAGVALPKPGDKAAAAISLSPVGGHLFSIVIAVRNDLFWCDQRLQVWSQLSLPGSVRWLAGEASGGSCPSPSGCHTAALRRLFLPAAAAPWNWFPLCYAPPGT</sequence>
<feature type="chain" id="PRO_5014659263" evidence="1">
    <location>
        <begin position="22"/>
        <end position="119"/>
    </location>
</feature>
<evidence type="ECO:0000313" key="3">
    <source>
        <dbReference type="Proteomes" id="UP000235388"/>
    </source>
</evidence>
<dbReference type="Proteomes" id="UP000235388">
    <property type="component" value="Unassembled WGS sequence"/>
</dbReference>
<keyword evidence="1" id="KW-0732">Signal</keyword>
<feature type="signal peptide" evidence="1">
    <location>
        <begin position="1"/>
        <end position="21"/>
    </location>
</feature>
<name>A0A2N5TFT1_9BASI</name>
<gene>
    <name evidence="2" type="ORF">PCANC_28422</name>
</gene>
<dbReference type="AlphaFoldDB" id="A0A2N5TFT1"/>
<organism evidence="2 3">
    <name type="scientific">Puccinia coronata f. sp. avenae</name>
    <dbReference type="NCBI Taxonomy" id="200324"/>
    <lineage>
        <taxon>Eukaryota</taxon>
        <taxon>Fungi</taxon>
        <taxon>Dikarya</taxon>
        <taxon>Basidiomycota</taxon>
        <taxon>Pucciniomycotina</taxon>
        <taxon>Pucciniomycetes</taxon>
        <taxon>Pucciniales</taxon>
        <taxon>Pucciniaceae</taxon>
        <taxon>Puccinia</taxon>
    </lineage>
</organism>
<comment type="caution">
    <text evidence="2">The sequence shown here is derived from an EMBL/GenBank/DDBJ whole genome shotgun (WGS) entry which is preliminary data.</text>
</comment>
<proteinExistence type="predicted"/>